<dbReference type="AlphaFoldDB" id="A0A165NHN2"/>
<feature type="region of interest" description="Disordered" evidence="1">
    <location>
        <begin position="33"/>
        <end position="54"/>
    </location>
</feature>
<dbReference type="Pfam" id="PF08284">
    <property type="entry name" value="RVP_2"/>
    <property type="match status" value="1"/>
</dbReference>
<keyword evidence="3" id="KW-1185">Reference proteome</keyword>
<organism evidence="2 3">
    <name type="scientific">Neolentinus lepideus HHB14362 ss-1</name>
    <dbReference type="NCBI Taxonomy" id="1314782"/>
    <lineage>
        <taxon>Eukaryota</taxon>
        <taxon>Fungi</taxon>
        <taxon>Dikarya</taxon>
        <taxon>Basidiomycota</taxon>
        <taxon>Agaricomycotina</taxon>
        <taxon>Agaricomycetes</taxon>
        <taxon>Gloeophyllales</taxon>
        <taxon>Gloeophyllaceae</taxon>
        <taxon>Neolentinus</taxon>
    </lineage>
</organism>
<dbReference type="CDD" id="cd00303">
    <property type="entry name" value="retropepsin_like"/>
    <property type="match status" value="1"/>
</dbReference>
<gene>
    <name evidence="2" type="ORF">NEOLEDRAFT_1077420</name>
</gene>
<evidence type="ECO:0000313" key="3">
    <source>
        <dbReference type="Proteomes" id="UP000076761"/>
    </source>
</evidence>
<evidence type="ECO:0000313" key="2">
    <source>
        <dbReference type="EMBL" id="KZT19656.1"/>
    </source>
</evidence>
<sequence>MPSLRTVSDDEFVSDSWSSTTHAFWHFRSCNDSDSSNGDDYTDGPSGGTISTSEVPDCNGDFDILWRAVRLASAHVRRGRSALTVIDQNTGVNLRCSALQDQKPHCAATVLDENARPTLDRTAACPRDLECVFPDPIVALTKINGCDARTLLDSGSMANFMSTMFGDIIHVSKTPLAWALPVQLAVMGSRSKINYCATARFQFEGIDCEKWFDIINVDDYDIILGTPFLFQHRVLMGLNPPSVLIGSPTPLPIVGANISHIPSMAASLVESELDKLHQMLRSEAEDLTVIASTGLPPLQDVNHTIPLVNKSAVYPWQPARCPEKYKEMFQRKKQQYLERRVWQLAQGNNACPMLVIAKP</sequence>
<feature type="non-terminal residue" evidence="2">
    <location>
        <position position="359"/>
    </location>
</feature>
<name>A0A165NHN2_9AGAM</name>
<accession>A0A165NHN2</accession>
<dbReference type="Gene3D" id="2.40.70.10">
    <property type="entry name" value="Acid Proteases"/>
    <property type="match status" value="1"/>
</dbReference>
<dbReference type="InterPro" id="IPR021109">
    <property type="entry name" value="Peptidase_aspartic_dom_sf"/>
</dbReference>
<evidence type="ECO:0000256" key="1">
    <source>
        <dbReference type="SAM" id="MobiDB-lite"/>
    </source>
</evidence>
<reference evidence="2 3" key="1">
    <citation type="journal article" date="2016" name="Mol. Biol. Evol.">
        <title>Comparative Genomics of Early-Diverging Mushroom-Forming Fungi Provides Insights into the Origins of Lignocellulose Decay Capabilities.</title>
        <authorList>
            <person name="Nagy L.G."/>
            <person name="Riley R."/>
            <person name="Tritt A."/>
            <person name="Adam C."/>
            <person name="Daum C."/>
            <person name="Floudas D."/>
            <person name="Sun H."/>
            <person name="Yadav J.S."/>
            <person name="Pangilinan J."/>
            <person name="Larsson K.H."/>
            <person name="Matsuura K."/>
            <person name="Barry K."/>
            <person name="Labutti K."/>
            <person name="Kuo R."/>
            <person name="Ohm R.A."/>
            <person name="Bhattacharya S.S."/>
            <person name="Shirouzu T."/>
            <person name="Yoshinaga Y."/>
            <person name="Martin F.M."/>
            <person name="Grigoriev I.V."/>
            <person name="Hibbett D.S."/>
        </authorList>
    </citation>
    <scope>NUCLEOTIDE SEQUENCE [LARGE SCALE GENOMIC DNA]</scope>
    <source>
        <strain evidence="2 3">HHB14362 ss-1</strain>
    </source>
</reference>
<dbReference type="Proteomes" id="UP000076761">
    <property type="component" value="Unassembled WGS sequence"/>
</dbReference>
<protein>
    <recommendedName>
        <fullName evidence="4">Aspartic peptidase DDI1-type domain-containing protein</fullName>
    </recommendedName>
</protein>
<dbReference type="InParanoid" id="A0A165NHN2"/>
<proteinExistence type="predicted"/>
<dbReference type="OrthoDB" id="1750432at2759"/>
<dbReference type="EMBL" id="KV425636">
    <property type="protein sequence ID" value="KZT19656.1"/>
    <property type="molecule type" value="Genomic_DNA"/>
</dbReference>
<dbReference type="STRING" id="1314782.A0A165NHN2"/>
<evidence type="ECO:0008006" key="4">
    <source>
        <dbReference type="Google" id="ProtNLM"/>
    </source>
</evidence>